<evidence type="ECO:0000259" key="11">
    <source>
        <dbReference type="Pfam" id="PF20259"/>
    </source>
</evidence>
<dbReference type="Gene3D" id="3.40.50.620">
    <property type="entry name" value="HUPs"/>
    <property type="match status" value="1"/>
</dbReference>
<evidence type="ECO:0000256" key="1">
    <source>
        <dbReference type="ARBA" id="ARBA00022555"/>
    </source>
</evidence>
<sequence>MKMKKVLVAMSGGVDSSVAALLLKERGYEVGGATFELFDGCPEQNVSDAKAVCEKLGIPHYVFDYRALFSERVLDCFADGYLRGETPNPCIACNRSIKFGAFARDAERLGYGCISTGHYAAVRFDEASGRYQLWRSAQPRKDQSYVLYHLNQRQLSMLLLPLDRYDKSEVRALAAKAGLPVQSKSDSQDICFVPDGDYVSFIARHTGKPPEEGDYLDDAGNVIGRHRGVLHYTIGQRKGLGVAFGTHRYVSRLDPEHNTVTLSDESAVFRDTLFADGLRLISGGALGGPLSVRAKIRYAHTPAPATVYPLGEGEVRVRFDSPQRAITPGQAVVFYDGERVVGGATIRAAGQDKE</sequence>
<dbReference type="NCBIfam" id="NF001138">
    <property type="entry name" value="PRK00143.1"/>
    <property type="match status" value="1"/>
</dbReference>
<comment type="catalytic activity">
    <reaction evidence="8 9">
        <text>S-sulfanyl-L-cysteinyl-[protein] + uridine(34) in tRNA + AH2 + ATP = 2-thiouridine(34) in tRNA + L-cysteinyl-[protein] + A + AMP + diphosphate + H(+)</text>
        <dbReference type="Rhea" id="RHEA:47032"/>
        <dbReference type="Rhea" id="RHEA-COMP:10131"/>
        <dbReference type="Rhea" id="RHEA-COMP:11726"/>
        <dbReference type="Rhea" id="RHEA-COMP:11727"/>
        <dbReference type="Rhea" id="RHEA-COMP:11728"/>
        <dbReference type="ChEBI" id="CHEBI:13193"/>
        <dbReference type="ChEBI" id="CHEBI:15378"/>
        <dbReference type="ChEBI" id="CHEBI:17499"/>
        <dbReference type="ChEBI" id="CHEBI:29950"/>
        <dbReference type="ChEBI" id="CHEBI:30616"/>
        <dbReference type="ChEBI" id="CHEBI:33019"/>
        <dbReference type="ChEBI" id="CHEBI:61963"/>
        <dbReference type="ChEBI" id="CHEBI:65315"/>
        <dbReference type="ChEBI" id="CHEBI:87170"/>
        <dbReference type="ChEBI" id="CHEBI:456215"/>
        <dbReference type="EC" id="2.8.1.13"/>
    </reaction>
</comment>
<feature type="region of interest" description="Interaction with tRNA" evidence="9">
    <location>
        <begin position="297"/>
        <end position="298"/>
    </location>
</feature>
<comment type="caution">
    <text evidence="12">The sequence shown here is derived from an EMBL/GenBank/DDBJ whole genome shotgun (WGS) entry which is preliminary data.</text>
</comment>
<dbReference type="PANTHER" id="PTHR11933">
    <property type="entry name" value="TRNA 5-METHYLAMINOMETHYL-2-THIOURIDYLATE -METHYLTRANSFERASE"/>
    <property type="match status" value="1"/>
</dbReference>
<evidence type="ECO:0000259" key="10">
    <source>
        <dbReference type="Pfam" id="PF20258"/>
    </source>
</evidence>
<dbReference type="InterPro" id="IPR004506">
    <property type="entry name" value="MnmA-like"/>
</dbReference>
<name>A0ABR7ADB2_9FIRM</name>
<keyword evidence="4 9" id="KW-0547">Nucleotide-binding</keyword>
<protein>
    <recommendedName>
        <fullName evidence="9">tRNA-specific 2-thiouridylase MnmA</fullName>
        <ecNumber evidence="9">2.8.1.13</ecNumber>
    </recommendedName>
</protein>
<dbReference type="Pfam" id="PF20258">
    <property type="entry name" value="tRNA_Me_trans_C"/>
    <property type="match status" value="1"/>
</dbReference>
<dbReference type="GO" id="GO:0103016">
    <property type="term" value="F:tRNA-uridine 2-sulfurtransferase activity"/>
    <property type="evidence" value="ECO:0007669"/>
    <property type="project" value="UniProtKB-EC"/>
</dbReference>
<dbReference type="RefSeq" id="WP_186895822.1">
    <property type="nucleotide sequence ID" value="NZ_JACOIH010000006.1"/>
</dbReference>
<comment type="function">
    <text evidence="9">Catalyzes the 2-thiolation of uridine at the wobble position (U34) of tRNA, leading to the formation of s(2)U34.</text>
</comment>
<evidence type="ECO:0000256" key="8">
    <source>
        <dbReference type="ARBA" id="ARBA00051542"/>
    </source>
</evidence>
<dbReference type="EC" id="2.8.1.13" evidence="9"/>
<comment type="subcellular location">
    <subcellularLocation>
        <location evidence="9">Cytoplasm</location>
    </subcellularLocation>
</comment>
<feature type="active site" description="Nucleophile" evidence="9">
    <location>
        <position position="93"/>
    </location>
</feature>
<feature type="region of interest" description="Interaction with tRNA" evidence="9">
    <location>
        <begin position="141"/>
        <end position="143"/>
    </location>
</feature>
<evidence type="ECO:0000256" key="7">
    <source>
        <dbReference type="ARBA" id="ARBA00023157"/>
    </source>
</evidence>
<keyword evidence="9" id="KW-0963">Cytoplasm</keyword>
<dbReference type="CDD" id="cd01998">
    <property type="entry name" value="MnmA_TRMU-like"/>
    <property type="match status" value="1"/>
</dbReference>
<dbReference type="Gene3D" id="2.40.30.10">
    <property type="entry name" value="Translation factors"/>
    <property type="match status" value="1"/>
</dbReference>
<dbReference type="Gene3D" id="2.30.30.280">
    <property type="entry name" value="Adenine nucleotide alpha hydrolases-like domains"/>
    <property type="match status" value="1"/>
</dbReference>
<feature type="site" description="Interaction with tRNA" evidence="9">
    <location>
        <position position="118"/>
    </location>
</feature>
<dbReference type="InterPro" id="IPR023382">
    <property type="entry name" value="MnmA-like_central_sf"/>
</dbReference>
<feature type="domain" description="tRNA-specific 2-thiouridylase MnmA-like C-terminal" evidence="10">
    <location>
        <begin position="272"/>
        <end position="346"/>
    </location>
</feature>
<feature type="binding site" evidence="9">
    <location>
        <position position="35"/>
    </location>
    <ligand>
        <name>ATP</name>
        <dbReference type="ChEBI" id="CHEBI:30616"/>
    </ligand>
</feature>
<feature type="domain" description="tRNA-specific 2-thiouridylase MnmA-like central" evidence="11">
    <location>
        <begin position="201"/>
        <end position="263"/>
    </location>
</feature>
<dbReference type="Proteomes" id="UP000602181">
    <property type="component" value="Unassembled WGS sequence"/>
</dbReference>
<dbReference type="InterPro" id="IPR046884">
    <property type="entry name" value="MnmA-like_central"/>
</dbReference>
<dbReference type="InterPro" id="IPR014729">
    <property type="entry name" value="Rossmann-like_a/b/a_fold"/>
</dbReference>
<keyword evidence="3 9" id="KW-0819">tRNA processing</keyword>
<dbReference type="Pfam" id="PF03054">
    <property type="entry name" value="tRNA_Me_trans"/>
    <property type="match status" value="1"/>
</dbReference>
<accession>A0ABR7ADB2</accession>
<keyword evidence="2 9" id="KW-0808">Transferase</keyword>
<comment type="similarity">
    <text evidence="9">Belongs to the MnmA/TRMU family.</text>
</comment>
<dbReference type="HAMAP" id="MF_00144">
    <property type="entry name" value="tRNA_thiouridyl_MnmA"/>
    <property type="match status" value="1"/>
</dbReference>
<dbReference type="InterPro" id="IPR046885">
    <property type="entry name" value="MnmA-like_C"/>
</dbReference>
<feature type="site" description="Interaction with tRNA" evidence="9">
    <location>
        <position position="330"/>
    </location>
</feature>
<feature type="binding site" evidence="9">
    <location>
        <position position="117"/>
    </location>
    <ligand>
        <name>ATP</name>
        <dbReference type="ChEBI" id="CHEBI:30616"/>
    </ligand>
</feature>
<keyword evidence="6 9" id="KW-0694">RNA-binding</keyword>
<reference evidence="12 13" key="1">
    <citation type="submission" date="2020-08" db="EMBL/GenBank/DDBJ databases">
        <authorList>
            <person name="Liu C."/>
            <person name="Sun Q."/>
        </authorList>
    </citation>
    <scope>NUCLEOTIDE SEQUENCE [LARGE SCALE GENOMIC DNA]</scope>
    <source>
        <strain evidence="12 13">22A2-44</strain>
    </source>
</reference>
<evidence type="ECO:0000256" key="5">
    <source>
        <dbReference type="ARBA" id="ARBA00022840"/>
    </source>
</evidence>
<evidence type="ECO:0000256" key="3">
    <source>
        <dbReference type="ARBA" id="ARBA00022694"/>
    </source>
</evidence>
<keyword evidence="5 9" id="KW-0067">ATP-binding</keyword>
<keyword evidence="1 9" id="KW-0820">tRNA-binding</keyword>
<evidence type="ECO:0000256" key="6">
    <source>
        <dbReference type="ARBA" id="ARBA00022884"/>
    </source>
</evidence>
<feature type="active site" description="Cysteine persulfide intermediate" evidence="9">
    <location>
        <position position="191"/>
    </location>
</feature>
<feature type="binding site" evidence="9">
    <location>
        <begin position="9"/>
        <end position="16"/>
    </location>
    <ligand>
        <name>ATP</name>
        <dbReference type="ChEBI" id="CHEBI:30616"/>
    </ligand>
</feature>
<keyword evidence="7" id="KW-1015">Disulfide bond</keyword>
<evidence type="ECO:0000313" key="12">
    <source>
        <dbReference type="EMBL" id="MBC3938425.1"/>
    </source>
</evidence>
<keyword evidence="13" id="KW-1185">Reference proteome</keyword>
<dbReference type="SUPFAM" id="SSF52402">
    <property type="entry name" value="Adenine nucleotide alpha hydrolases-like"/>
    <property type="match status" value="1"/>
</dbReference>
<evidence type="ECO:0000256" key="2">
    <source>
        <dbReference type="ARBA" id="ARBA00022679"/>
    </source>
</evidence>
<evidence type="ECO:0000256" key="4">
    <source>
        <dbReference type="ARBA" id="ARBA00022741"/>
    </source>
</evidence>
<gene>
    <name evidence="9 12" type="primary">mnmA</name>
    <name evidence="12" type="ORF">H8R05_05850</name>
</gene>
<dbReference type="NCBIfam" id="TIGR00420">
    <property type="entry name" value="trmU"/>
    <property type="match status" value="1"/>
</dbReference>
<proteinExistence type="inferred from homology"/>
<comment type="caution">
    <text evidence="9">Lacks conserved residue(s) required for the propagation of feature annotation.</text>
</comment>
<dbReference type="EMBL" id="JACOIH010000006">
    <property type="protein sequence ID" value="MBC3938425.1"/>
    <property type="molecule type" value="Genomic_DNA"/>
</dbReference>
<organism evidence="12 13">
    <name type="scientific">Anaerotruncus massiliensis</name>
    <name type="common">ex Togo et al. 2019</name>
    <dbReference type="NCBI Taxonomy" id="1673720"/>
    <lineage>
        <taxon>Bacteria</taxon>
        <taxon>Bacillati</taxon>
        <taxon>Bacillota</taxon>
        <taxon>Clostridia</taxon>
        <taxon>Eubacteriales</taxon>
        <taxon>Oscillospiraceae</taxon>
        <taxon>Anaerotruncus</taxon>
    </lineage>
</organism>
<dbReference type="PANTHER" id="PTHR11933:SF5">
    <property type="entry name" value="MITOCHONDRIAL TRNA-SPECIFIC 2-THIOURIDYLASE 1"/>
    <property type="match status" value="1"/>
</dbReference>
<dbReference type="Pfam" id="PF20259">
    <property type="entry name" value="tRNA_Me_trans_M"/>
    <property type="match status" value="1"/>
</dbReference>
<evidence type="ECO:0000256" key="9">
    <source>
        <dbReference type="HAMAP-Rule" id="MF_00144"/>
    </source>
</evidence>
<evidence type="ECO:0000313" key="13">
    <source>
        <dbReference type="Proteomes" id="UP000602181"/>
    </source>
</evidence>